<proteinExistence type="predicted"/>
<evidence type="ECO:0000313" key="2">
    <source>
        <dbReference type="EMBL" id="KAA5832074.1"/>
    </source>
</evidence>
<feature type="compositionally biased region" description="Low complexity" evidence="1">
    <location>
        <begin position="134"/>
        <end position="145"/>
    </location>
</feature>
<dbReference type="SUPFAM" id="SSF53335">
    <property type="entry name" value="S-adenosyl-L-methionine-dependent methyltransferases"/>
    <property type="match status" value="1"/>
</dbReference>
<dbReference type="Proteomes" id="UP000323946">
    <property type="component" value="Unassembled WGS sequence"/>
</dbReference>
<gene>
    <name evidence="2" type="ORF">F1721_19950</name>
</gene>
<dbReference type="RefSeq" id="WP_150068213.1">
    <property type="nucleotide sequence ID" value="NZ_VWPH01000008.1"/>
</dbReference>
<evidence type="ECO:0000256" key="1">
    <source>
        <dbReference type="SAM" id="MobiDB-lite"/>
    </source>
</evidence>
<evidence type="ECO:0008006" key="4">
    <source>
        <dbReference type="Google" id="ProtNLM"/>
    </source>
</evidence>
<keyword evidence="3" id="KW-1185">Reference proteome</keyword>
<dbReference type="EMBL" id="VWPH01000008">
    <property type="protein sequence ID" value="KAA5832074.1"/>
    <property type="molecule type" value="Genomic_DNA"/>
</dbReference>
<dbReference type="InterPro" id="IPR029063">
    <property type="entry name" value="SAM-dependent_MTases_sf"/>
</dbReference>
<dbReference type="AlphaFoldDB" id="A0A5M7BXX1"/>
<feature type="region of interest" description="Disordered" evidence="1">
    <location>
        <begin position="119"/>
        <end position="153"/>
    </location>
</feature>
<protein>
    <recommendedName>
        <fullName evidence="4">Class I SAM-dependent methyltransferase</fullName>
    </recommendedName>
</protein>
<sequence>MQIANEHQAEAWNGYEGQHWADNRHRYDRVLDDSTGTLFEVAEIERGHRVPDVGCGTGKTTRPAARRAAHAFPAAHFDLAISRGGITYFADPVAAFGNIGGALKPETCRPAFSASRRMTARNRFPPIRTPTPPETTSSGSRTPTRNRAEVSTI</sequence>
<dbReference type="OrthoDB" id="9777638at2"/>
<comment type="caution">
    <text evidence="2">The sequence shown here is derived from an EMBL/GenBank/DDBJ whole genome shotgun (WGS) entry which is preliminary data.</text>
</comment>
<accession>A0A5M7BXX1</accession>
<organism evidence="2 3">
    <name type="scientific">Saccharopolyspora hirsuta</name>
    <dbReference type="NCBI Taxonomy" id="1837"/>
    <lineage>
        <taxon>Bacteria</taxon>
        <taxon>Bacillati</taxon>
        <taxon>Actinomycetota</taxon>
        <taxon>Actinomycetes</taxon>
        <taxon>Pseudonocardiales</taxon>
        <taxon>Pseudonocardiaceae</taxon>
        <taxon>Saccharopolyspora</taxon>
    </lineage>
</organism>
<name>A0A5M7BXX1_SACHI</name>
<dbReference type="Gene3D" id="3.40.50.150">
    <property type="entry name" value="Vaccinia Virus protein VP39"/>
    <property type="match status" value="1"/>
</dbReference>
<evidence type="ECO:0000313" key="3">
    <source>
        <dbReference type="Proteomes" id="UP000323946"/>
    </source>
</evidence>
<reference evidence="2 3" key="1">
    <citation type="submission" date="2019-09" db="EMBL/GenBank/DDBJ databases">
        <title>Draft genome sequence of the thermophilic Saccharopolyspora hirsuta VKM Ac-666T.</title>
        <authorList>
            <person name="Lobastova T.G."/>
            <person name="Fokina V."/>
            <person name="Bragin E.Y."/>
            <person name="Shtratnikova V.Y."/>
            <person name="Starodumova I.P."/>
            <person name="Tarlachkov S.V."/>
            <person name="Donova M.V."/>
        </authorList>
    </citation>
    <scope>NUCLEOTIDE SEQUENCE [LARGE SCALE GENOMIC DNA]</scope>
    <source>
        <strain evidence="2 3">VKM Ac-666</strain>
    </source>
</reference>